<dbReference type="InterPro" id="IPR036291">
    <property type="entry name" value="NAD(P)-bd_dom_sf"/>
</dbReference>
<evidence type="ECO:0000259" key="1">
    <source>
        <dbReference type="Pfam" id="PF03435"/>
    </source>
</evidence>
<evidence type="ECO:0000313" key="2">
    <source>
        <dbReference type="EMBL" id="GEB47558.1"/>
    </source>
</evidence>
<dbReference type="PANTHER" id="PTHR12286">
    <property type="entry name" value="SACCHAROPINE DEHYDROGENASE-LIKE OXIDOREDUCTASE"/>
    <property type="match status" value="1"/>
</dbReference>
<dbReference type="AlphaFoldDB" id="A0A4Y3QT26"/>
<sequence length="405" mass="42615">MAVRSGTREFDVILYGASGFVGELTAQYLAGHAPADCRWALAGRSREKLEGVRERLAAVHPRAAEAGVLTADAGDSEALARLARQGRVVATTVGPYIRYGTRLVAACADAGTDYLDLSGEPEFVDLMYLRHHSRARRTGARLVHAAGFDSVPQDLGALHTVEQLPEGVPLTVDACLRTNARVSGGTFASIMLGLSRADRTLRAMKARRAADPRPADRGVHTPLGTVHRRADLDAWAVPMPTIDAQIVARSAAALERYGPEFTYRPYVAAPNLPVIAGAAAGLGALFVAAQVPSVRKFVSARLAPGEGPDPQRRARSWFSLRFTGRGGGRRVVTEVAGGDPGYDETARILGEAALCLAHDELPGTAGQVTPAVAMGDALIGRLAASGLEFRTLEVTEDAPGTSAAG</sequence>
<organism evidence="2 3">
    <name type="scientific">Streptomyces cacaoi</name>
    <dbReference type="NCBI Taxonomy" id="1898"/>
    <lineage>
        <taxon>Bacteria</taxon>
        <taxon>Bacillati</taxon>
        <taxon>Actinomycetota</taxon>
        <taxon>Actinomycetes</taxon>
        <taxon>Kitasatosporales</taxon>
        <taxon>Streptomycetaceae</taxon>
        <taxon>Streptomyces</taxon>
    </lineage>
</organism>
<name>A0A4Y3QT26_STRCI</name>
<feature type="domain" description="Saccharopine dehydrogenase NADP binding" evidence="1">
    <location>
        <begin position="12"/>
        <end position="140"/>
    </location>
</feature>
<dbReference type="RefSeq" id="WP_051856178.1">
    <property type="nucleotide sequence ID" value="NZ_BJMM01000002.1"/>
</dbReference>
<gene>
    <name evidence="2" type="ORF">SCA03_01090</name>
</gene>
<dbReference type="OrthoDB" id="4369409at2"/>
<dbReference type="GO" id="GO:0005886">
    <property type="term" value="C:plasma membrane"/>
    <property type="evidence" value="ECO:0007669"/>
    <property type="project" value="TreeGrafter"/>
</dbReference>
<dbReference type="InterPro" id="IPR051276">
    <property type="entry name" value="Saccharopine_DH-like_oxidrdct"/>
</dbReference>
<dbReference type="EMBL" id="BJMM01000002">
    <property type="protein sequence ID" value="GEB47558.1"/>
    <property type="molecule type" value="Genomic_DNA"/>
</dbReference>
<reference evidence="2 3" key="1">
    <citation type="submission" date="2019-06" db="EMBL/GenBank/DDBJ databases">
        <title>Whole genome shotgun sequence of Streptomyces cacaoi subsp. cacaoi NBRC 12748.</title>
        <authorList>
            <person name="Hosoyama A."/>
            <person name="Uohara A."/>
            <person name="Ohji S."/>
            <person name="Ichikawa N."/>
        </authorList>
    </citation>
    <scope>NUCLEOTIDE SEQUENCE [LARGE SCALE GENOMIC DNA]</scope>
    <source>
        <strain evidence="2 3">NBRC 12748</strain>
    </source>
</reference>
<dbReference type="SUPFAM" id="SSF51735">
    <property type="entry name" value="NAD(P)-binding Rossmann-fold domains"/>
    <property type="match status" value="1"/>
</dbReference>
<comment type="caution">
    <text evidence="2">The sequence shown here is derived from an EMBL/GenBank/DDBJ whole genome shotgun (WGS) entry which is preliminary data.</text>
</comment>
<dbReference type="PANTHER" id="PTHR12286:SF5">
    <property type="entry name" value="SACCHAROPINE DEHYDROGENASE-LIKE OXIDOREDUCTASE"/>
    <property type="match status" value="1"/>
</dbReference>
<evidence type="ECO:0000313" key="3">
    <source>
        <dbReference type="Proteomes" id="UP000319210"/>
    </source>
</evidence>
<proteinExistence type="predicted"/>
<protein>
    <submittedName>
        <fullName evidence="2">Saccharopine dehydrogenase</fullName>
    </submittedName>
</protein>
<dbReference type="GO" id="GO:0009247">
    <property type="term" value="P:glycolipid biosynthetic process"/>
    <property type="evidence" value="ECO:0007669"/>
    <property type="project" value="TreeGrafter"/>
</dbReference>
<accession>A0A4Y3QT26</accession>
<dbReference type="Gene3D" id="3.40.50.720">
    <property type="entry name" value="NAD(P)-binding Rossmann-like Domain"/>
    <property type="match status" value="1"/>
</dbReference>
<dbReference type="Pfam" id="PF03435">
    <property type="entry name" value="Sacchrp_dh_NADP"/>
    <property type="match status" value="1"/>
</dbReference>
<dbReference type="Proteomes" id="UP000319210">
    <property type="component" value="Unassembled WGS sequence"/>
</dbReference>
<keyword evidence="3" id="KW-1185">Reference proteome</keyword>
<dbReference type="InterPro" id="IPR005097">
    <property type="entry name" value="Sacchrp_dh_NADP-bd"/>
</dbReference>